<organism evidence="1 2">
    <name type="scientific">Galbibacter pacificus</name>
    <dbReference type="NCBI Taxonomy" id="2996052"/>
    <lineage>
        <taxon>Bacteria</taxon>
        <taxon>Pseudomonadati</taxon>
        <taxon>Bacteroidota</taxon>
        <taxon>Flavobacteriia</taxon>
        <taxon>Flavobacteriales</taxon>
        <taxon>Flavobacteriaceae</taxon>
        <taxon>Galbibacter</taxon>
    </lineage>
</organism>
<comment type="caution">
    <text evidence="1">The sequence shown here is derived from an EMBL/GenBank/DDBJ whole genome shotgun (WGS) entry which is preliminary data.</text>
</comment>
<dbReference type="EMBL" id="JAPMUA010000002">
    <property type="protein sequence ID" value="MDG3585479.1"/>
    <property type="molecule type" value="Genomic_DNA"/>
</dbReference>
<evidence type="ECO:0000313" key="1">
    <source>
        <dbReference type="EMBL" id="MDG3585479.1"/>
    </source>
</evidence>
<reference evidence="1" key="1">
    <citation type="submission" date="2022-11" db="EMBL/GenBank/DDBJ databases">
        <title>High-quality draft genome sequence of Galbibacter sp. strain CMA-7.</title>
        <authorList>
            <person name="Wei L."/>
            <person name="Dong C."/>
            <person name="Shao Z."/>
        </authorList>
    </citation>
    <scope>NUCLEOTIDE SEQUENCE</scope>
    <source>
        <strain evidence="1">CMA-7</strain>
    </source>
</reference>
<keyword evidence="2" id="KW-1185">Reference proteome</keyword>
<gene>
    <name evidence="1" type="ORF">OSR52_06315</name>
</gene>
<sequence length="52" mass="6185">MIVQILKLLQTDNYYGISKEIEIAKGKNELPKSFQEIINQAKRKLKWQLRKP</sequence>
<dbReference type="Proteomes" id="UP001153642">
    <property type="component" value="Unassembled WGS sequence"/>
</dbReference>
<name>A0ABT6FQD3_9FLAO</name>
<protein>
    <submittedName>
        <fullName evidence="1">Uncharacterized protein</fullName>
    </submittedName>
</protein>
<dbReference type="RefSeq" id="WP_277899255.1">
    <property type="nucleotide sequence ID" value="NZ_JAPMUA010000002.1"/>
</dbReference>
<proteinExistence type="predicted"/>
<evidence type="ECO:0000313" key="2">
    <source>
        <dbReference type="Proteomes" id="UP001153642"/>
    </source>
</evidence>
<accession>A0ABT6FQD3</accession>